<dbReference type="Gene3D" id="3.30.70.20">
    <property type="match status" value="1"/>
</dbReference>
<feature type="binding site" evidence="6">
    <location>
        <begin position="309"/>
        <end position="310"/>
    </location>
    <ligand>
        <name>FAD</name>
        <dbReference type="ChEBI" id="CHEBI:57692"/>
    </ligand>
</feature>
<dbReference type="Gene3D" id="3.40.50.1220">
    <property type="entry name" value="TPP-binding domain"/>
    <property type="match status" value="1"/>
</dbReference>
<feature type="binding site" evidence="6">
    <location>
        <begin position="323"/>
        <end position="327"/>
    </location>
    <ligand>
        <name>FAD</name>
        <dbReference type="ChEBI" id="CHEBI:57692"/>
    </ligand>
</feature>
<dbReference type="AlphaFoldDB" id="A0LI12"/>
<dbReference type="Gene3D" id="3.40.50.620">
    <property type="entry name" value="HUPs"/>
    <property type="match status" value="1"/>
</dbReference>
<dbReference type="InterPro" id="IPR014731">
    <property type="entry name" value="ETF_asu_C"/>
</dbReference>
<keyword evidence="5" id="KW-0411">Iron-sulfur</keyword>
<dbReference type="OrthoDB" id="9770286at2"/>
<dbReference type="GO" id="GO:0050660">
    <property type="term" value="F:flavin adenine dinucleotide binding"/>
    <property type="evidence" value="ECO:0007669"/>
    <property type="project" value="InterPro"/>
</dbReference>
<dbReference type="EMBL" id="CP000478">
    <property type="protein sequence ID" value="ABK17064.1"/>
    <property type="molecule type" value="Genomic_DNA"/>
</dbReference>
<dbReference type="Pfam" id="PF13187">
    <property type="entry name" value="Fer4_9"/>
    <property type="match status" value="1"/>
</dbReference>
<dbReference type="STRING" id="335543.Sfum_1373"/>
<dbReference type="SUPFAM" id="SSF52467">
    <property type="entry name" value="DHS-like NAD/FAD-binding domain"/>
    <property type="match status" value="1"/>
</dbReference>
<dbReference type="PANTHER" id="PTHR43153:SF1">
    <property type="entry name" value="ELECTRON TRANSFER FLAVOPROTEIN SUBUNIT ALPHA, MITOCHONDRIAL"/>
    <property type="match status" value="1"/>
</dbReference>
<dbReference type="Proteomes" id="UP000001784">
    <property type="component" value="Chromosome"/>
</dbReference>
<organism evidence="8 9">
    <name type="scientific">Syntrophobacter fumaroxidans (strain DSM 10017 / MPOB)</name>
    <dbReference type="NCBI Taxonomy" id="335543"/>
    <lineage>
        <taxon>Bacteria</taxon>
        <taxon>Pseudomonadati</taxon>
        <taxon>Thermodesulfobacteriota</taxon>
        <taxon>Syntrophobacteria</taxon>
        <taxon>Syntrophobacterales</taxon>
        <taxon>Syntrophobacteraceae</taxon>
        <taxon>Syntrophobacter</taxon>
    </lineage>
</organism>
<dbReference type="InterPro" id="IPR017900">
    <property type="entry name" value="4Fe4S_Fe_S_CS"/>
</dbReference>
<dbReference type="Pfam" id="PF01012">
    <property type="entry name" value="ETF"/>
    <property type="match status" value="1"/>
</dbReference>
<comment type="similarity">
    <text evidence="1">Belongs to the ETF alpha-subunit/FixB family.</text>
</comment>
<evidence type="ECO:0000256" key="6">
    <source>
        <dbReference type="PIRSR" id="PIRSR000089-1"/>
    </source>
</evidence>
<evidence type="ECO:0000256" key="1">
    <source>
        <dbReference type="ARBA" id="ARBA00005817"/>
    </source>
</evidence>
<dbReference type="GO" id="GO:0009055">
    <property type="term" value="F:electron transfer activity"/>
    <property type="evidence" value="ECO:0007669"/>
    <property type="project" value="InterPro"/>
</dbReference>
<dbReference type="InterPro" id="IPR029035">
    <property type="entry name" value="DHS-like_NAD/FAD-binding_dom"/>
</dbReference>
<gene>
    <name evidence="8" type="ordered locus">Sfum_1373</name>
</gene>
<proteinExistence type="inferred from homology"/>
<feature type="binding site" evidence="6">
    <location>
        <position position="284"/>
    </location>
    <ligand>
        <name>FAD</name>
        <dbReference type="ChEBI" id="CHEBI:57692"/>
    </ligand>
</feature>
<protein>
    <submittedName>
        <fullName evidence="8">Electron transfer flavoprotein, alpha subunit</fullName>
    </submittedName>
</protein>
<evidence type="ECO:0000256" key="2">
    <source>
        <dbReference type="ARBA" id="ARBA00022723"/>
    </source>
</evidence>
<dbReference type="SUPFAM" id="SSF54862">
    <property type="entry name" value="4Fe-4S ferredoxins"/>
    <property type="match status" value="1"/>
</dbReference>
<evidence type="ECO:0000313" key="9">
    <source>
        <dbReference type="Proteomes" id="UP000001784"/>
    </source>
</evidence>
<evidence type="ECO:0000256" key="3">
    <source>
        <dbReference type="ARBA" id="ARBA00022982"/>
    </source>
</evidence>
<dbReference type="SMART" id="SM00893">
    <property type="entry name" value="ETF"/>
    <property type="match status" value="1"/>
</dbReference>
<dbReference type="GO" id="GO:0046872">
    <property type="term" value="F:metal ion binding"/>
    <property type="evidence" value="ECO:0007669"/>
    <property type="project" value="UniProtKB-KW"/>
</dbReference>
<keyword evidence="3" id="KW-0813">Transport</keyword>
<keyword evidence="9" id="KW-1185">Reference proteome</keyword>
<dbReference type="eggNOG" id="COG2025">
    <property type="taxonomic scope" value="Bacteria"/>
</dbReference>
<dbReference type="PANTHER" id="PTHR43153">
    <property type="entry name" value="ELECTRON TRANSFER FLAVOPROTEIN ALPHA"/>
    <property type="match status" value="1"/>
</dbReference>
<dbReference type="GO" id="GO:0033539">
    <property type="term" value="P:fatty acid beta-oxidation using acyl-CoA dehydrogenase"/>
    <property type="evidence" value="ECO:0007669"/>
    <property type="project" value="TreeGrafter"/>
</dbReference>
<dbReference type="Pfam" id="PF00766">
    <property type="entry name" value="ETF_alpha"/>
    <property type="match status" value="1"/>
</dbReference>
<dbReference type="SUPFAM" id="SSF52402">
    <property type="entry name" value="Adenine nucleotide alpha hydrolases-like"/>
    <property type="match status" value="1"/>
</dbReference>
<sequence length="399" mass="42588">MKAIVDRKKCTVCGVCTDVCPMGAISLKETEIEISDDCSLCGMCVDTCEFGALSLPQVGTGPAADIAAYSGVWVFAEWRSGTIHKVSHELLSAGRVLANKRGVPLAAVLLGHRLDDAISEELISYGADVVYVVDHPELAGFRDDTYANILVELIRRKRPEILLAGATSIGRSFIPRVAASVRTGLTADCTDLDISEDGLLLQTRPAFGGNVMATIVCPNSRPQMATVRPKVMKPVPVPGHKGSVELVTAPEEWLRSRVEVLEVIPEADKTAKLTEADVIVSGGRGLRKPENFKLLEDLAGLLNGAVGASRGAVEEGWIAPSHQVGQTGRTVAPILYMAVGLAGAIQHVVGMQGSRIIVAVNRDPQAPIFDVASFGVVADLFEFVPEFIKRIRTERGESS</sequence>
<dbReference type="PIRSF" id="PIRSF000089">
    <property type="entry name" value="Electra_flavoP_a"/>
    <property type="match status" value="1"/>
</dbReference>
<evidence type="ECO:0000256" key="4">
    <source>
        <dbReference type="ARBA" id="ARBA00023004"/>
    </source>
</evidence>
<dbReference type="InterPro" id="IPR001308">
    <property type="entry name" value="ETF_a/FixB"/>
</dbReference>
<evidence type="ECO:0000313" key="8">
    <source>
        <dbReference type="EMBL" id="ABK17064.1"/>
    </source>
</evidence>
<feature type="binding site" evidence="6">
    <location>
        <begin position="340"/>
        <end position="347"/>
    </location>
    <ligand>
        <name>FAD</name>
        <dbReference type="ChEBI" id="CHEBI:57692"/>
    </ligand>
</feature>
<dbReference type="InterPro" id="IPR017896">
    <property type="entry name" value="4Fe4S_Fe-S-bd"/>
</dbReference>
<evidence type="ECO:0000256" key="5">
    <source>
        <dbReference type="ARBA" id="ARBA00023014"/>
    </source>
</evidence>
<keyword evidence="6" id="KW-0285">Flavoprotein</keyword>
<dbReference type="HOGENOM" id="CLU_034178_1_1_7"/>
<dbReference type="InterPro" id="IPR014729">
    <property type="entry name" value="Rossmann-like_a/b/a_fold"/>
</dbReference>
<feature type="domain" description="4Fe-4S ferredoxin-type" evidence="7">
    <location>
        <begin position="31"/>
        <end position="58"/>
    </location>
</feature>
<dbReference type="PROSITE" id="PS51379">
    <property type="entry name" value="4FE4S_FER_2"/>
    <property type="match status" value="2"/>
</dbReference>
<feature type="binding site" evidence="6">
    <location>
        <position position="361"/>
    </location>
    <ligand>
        <name>FAD</name>
        <dbReference type="ChEBI" id="CHEBI:57692"/>
    </ligand>
</feature>
<keyword evidence="4" id="KW-0408">Iron</keyword>
<evidence type="ECO:0000259" key="7">
    <source>
        <dbReference type="PROSITE" id="PS51379"/>
    </source>
</evidence>
<dbReference type="CDD" id="cd01715">
    <property type="entry name" value="ETF_alpha"/>
    <property type="match status" value="1"/>
</dbReference>
<accession>A0LI12</accession>
<keyword evidence="6" id="KW-0274">FAD</keyword>
<dbReference type="GO" id="GO:0051536">
    <property type="term" value="F:iron-sulfur cluster binding"/>
    <property type="evidence" value="ECO:0007669"/>
    <property type="project" value="UniProtKB-KW"/>
</dbReference>
<dbReference type="InterPro" id="IPR033947">
    <property type="entry name" value="ETF_alpha_N"/>
</dbReference>
<dbReference type="RefSeq" id="WP_011698235.1">
    <property type="nucleotide sequence ID" value="NC_008554.1"/>
</dbReference>
<name>A0LI12_SYNFM</name>
<dbReference type="InterPro" id="IPR014730">
    <property type="entry name" value="ETF_a/b_N"/>
</dbReference>
<dbReference type="KEGG" id="sfu:Sfum_1373"/>
<keyword evidence="3" id="KW-0249">Electron transport</keyword>
<reference evidence="8 9" key="1">
    <citation type="submission" date="2006-10" db="EMBL/GenBank/DDBJ databases">
        <title>Complete sequence of Syntrophobacter fumaroxidans MPOB.</title>
        <authorList>
            <consortium name="US DOE Joint Genome Institute"/>
            <person name="Copeland A."/>
            <person name="Lucas S."/>
            <person name="Lapidus A."/>
            <person name="Barry K."/>
            <person name="Detter J.C."/>
            <person name="Glavina del Rio T."/>
            <person name="Hammon N."/>
            <person name="Israni S."/>
            <person name="Pitluck S."/>
            <person name="Goltsman E.G."/>
            <person name="Martinez M."/>
            <person name="Schmutz J."/>
            <person name="Larimer F."/>
            <person name="Land M."/>
            <person name="Hauser L."/>
            <person name="Kyrpides N."/>
            <person name="Kim E."/>
            <person name="Boone D.R."/>
            <person name="Brockman F."/>
            <person name="Culley D."/>
            <person name="Ferry J."/>
            <person name="Gunsalus R."/>
            <person name="McInerney M.J."/>
            <person name="Morrison M."/>
            <person name="Plugge C."/>
            <person name="Rohlin L."/>
            <person name="Scholten J."/>
            <person name="Sieber J."/>
            <person name="Stams A.J.M."/>
            <person name="Worm P."/>
            <person name="Henstra A.M."/>
            <person name="Richardson P."/>
        </authorList>
    </citation>
    <scope>NUCLEOTIDE SEQUENCE [LARGE SCALE GENOMIC DNA]</scope>
    <source>
        <strain evidence="9">DSM 10017 / MPOB</strain>
    </source>
</reference>
<dbReference type="PROSITE" id="PS00198">
    <property type="entry name" value="4FE4S_FER_1"/>
    <property type="match status" value="2"/>
</dbReference>
<keyword evidence="2" id="KW-0479">Metal-binding</keyword>
<dbReference type="InParanoid" id="A0LI12"/>
<feature type="domain" description="4Fe-4S ferredoxin-type" evidence="7">
    <location>
        <begin position="1"/>
        <end position="30"/>
    </location>
</feature>
<comment type="cofactor">
    <cofactor evidence="6">
        <name>FAD</name>
        <dbReference type="ChEBI" id="CHEBI:57692"/>
    </cofactor>
    <text evidence="6">Binds 1 FAD per dimer.</text>
</comment>